<dbReference type="NCBIfam" id="TIGR04062">
    <property type="entry name" value="dnd_assoc_4"/>
    <property type="match status" value="1"/>
</dbReference>
<organism evidence="1 2">
    <name type="scientific">Microcystis aeruginosa NIES-44</name>
    <dbReference type="NCBI Taxonomy" id="449439"/>
    <lineage>
        <taxon>Bacteria</taxon>
        <taxon>Bacillati</taxon>
        <taxon>Cyanobacteriota</taxon>
        <taxon>Cyanophyceae</taxon>
        <taxon>Oscillatoriophycideae</taxon>
        <taxon>Chroococcales</taxon>
        <taxon>Microcystaceae</taxon>
        <taxon>Microcystis</taxon>
    </lineage>
</organism>
<evidence type="ECO:0008006" key="3">
    <source>
        <dbReference type="Google" id="ProtNLM"/>
    </source>
</evidence>
<dbReference type="EMBL" id="BBPA01000059">
    <property type="protein sequence ID" value="GAL94581.1"/>
    <property type="molecule type" value="Genomic_DNA"/>
</dbReference>
<accession>A0A0A1VZ79</accession>
<name>A0A0A1VZ79_MICAE</name>
<reference evidence="2" key="1">
    <citation type="journal article" date="2015" name="Genome">
        <title>Whole Genome Sequence of the Non-Microcystin-Producing Microcystis aeruginosa Strain NIES-44.</title>
        <authorList>
            <person name="Okano K."/>
            <person name="Miyata N."/>
            <person name="Ozaki Y."/>
        </authorList>
    </citation>
    <scope>NUCLEOTIDE SEQUENCE [LARGE SCALE GENOMIC DNA]</scope>
    <source>
        <strain evidence="2">NIES-44</strain>
    </source>
</reference>
<sequence>MSIHRVRIARDKGEFVQSLVNFNQGIGPFQTYADVIAFAAALGVRYQERVAIENVAKEPSPINLEIFISRGYDTLIKLLAVNEFQDTKILSPHGVDSEALRVTIFEEYANAGLARLERELRGAVDYTERLLLIISQERFRDITATTEFDLGRFL</sequence>
<gene>
    <name evidence="1" type="ORF">N44_03161</name>
</gene>
<protein>
    <recommendedName>
        <fullName evidence="3">DNA phosphorothioation-associated protein 4</fullName>
    </recommendedName>
</protein>
<proteinExistence type="predicted"/>
<evidence type="ECO:0000313" key="1">
    <source>
        <dbReference type="EMBL" id="GAL94581.1"/>
    </source>
</evidence>
<dbReference type="InterPro" id="IPR023983">
    <property type="entry name" value="DNA_S_mod_dnd_assoc_4"/>
</dbReference>
<evidence type="ECO:0000313" key="2">
    <source>
        <dbReference type="Proteomes" id="UP000030321"/>
    </source>
</evidence>
<dbReference type="RefSeq" id="WP_008201626.1">
    <property type="nucleotide sequence ID" value="NZ_BBPA01000059.1"/>
</dbReference>
<dbReference type="Proteomes" id="UP000030321">
    <property type="component" value="Unassembled WGS sequence"/>
</dbReference>
<dbReference type="AlphaFoldDB" id="A0A0A1VZ79"/>
<comment type="caution">
    <text evidence="1">The sequence shown here is derived from an EMBL/GenBank/DDBJ whole genome shotgun (WGS) entry which is preliminary data.</text>
</comment>